<dbReference type="EMBL" id="QYUJ01000008">
    <property type="protein sequence ID" value="RJF74957.1"/>
    <property type="molecule type" value="Genomic_DNA"/>
</dbReference>
<reference evidence="2 3" key="1">
    <citation type="submission" date="2018-09" db="EMBL/GenBank/DDBJ databases">
        <authorList>
            <person name="Zhu H."/>
        </authorList>
    </citation>
    <scope>NUCLEOTIDE SEQUENCE [LARGE SCALE GENOMIC DNA]</scope>
    <source>
        <strain evidence="2 3">K2S05-167</strain>
    </source>
</reference>
<name>A0A418VFU3_9DEIO</name>
<keyword evidence="3" id="KW-1185">Reference proteome</keyword>
<protein>
    <submittedName>
        <fullName evidence="2">Uncharacterized protein</fullName>
    </submittedName>
</protein>
<evidence type="ECO:0000313" key="2">
    <source>
        <dbReference type="EMBL" id="RJF74957.1"/>
    </source>
</evidence>
<feature type="compositionally biased region" description="Pro residues" evidence="1">
    <location>
        <begin position="97"/>
        <end position="108"/>
    </location>
</feature>
<proteinExistence type="predicted"/>
<gene>
    <name evidence="2" type="ORF">D3875_02880</name>
</gene>
<evidence type="ECO:0000256" key="1">
    <source>
        <dbReference type="SAM" id="MobiDB-lite"/>
    </source>
</evidence>
<comment type="caution">
    <text evidence="2">The sequence shown here is derived from an EMBL/GenBank/DDBJ whole genome shotgun (WGS) entry which is preliminary data.</text>
</comment>
<sequence length="260" mass="27762">MTQTDPIPHQQSALMQEGESLCSYLARIDVEVASLPNLRESLRHLTDRLAAAEACAVQKERLVQFLSVSPAPPVLEAAAQVPAGDSAPAGEQEAGPPVFPAESGPPEPGSRAEQFQQWVDMAMWHDHAYAHGELVSAVGMPVGSLHKPLAKAVSQGDVVKIVIADGKLRYVHPQYLELEQLIASVIAATDVGGVNIASVREGLTGRGAAFTPERLSGVVEGMAQRGLLYVFTEAGDDEQWISTQRPEGNVTYVIEPPTQS</sequence>
<dbReference type="RefSeq" id="WP_119760968.1">
    <property type="nucleotide sequence ID" value="NZ_QYUJ01000008.1"/>
</dbReference>
<organism evidence="2 3">
    <name type="scientific">Deinococcus cavernae</name>
    <dbReference type="NCBI Taxonomy" id="2320857"/>
    <lineage>
        <taxon>Bacteria</taxon>
        <taxon>Thermotogati</taxon>
        <taxon>Deinococcota</taxon>
        <taxon>Deinococci</taxon>
        <taxon>Deinococcales</taxon>
        <taxon>Deinococcaceae</taxon>
        <taxon>Deinococcus</taxon>
    </lineage>
</organism>
<feature type="region of interest" description="Disordered" evidence="1">
    <location>
        <begin position="81"/>
        <end position="111"/>
    </location>
</feature>
<dbReference type="Proteomes" id="UP000286287">
    <property type="component" value="Unassembled WGS sequence"/>
</dbReference>
<evidence type="ECO:0000313" key="3">
    <source>
        <dbReference type="Proteomes" id="UP000286287"/>
    </source>
</evidence>
<accession>A0A418VFU3</accession>
<dbReference type="AlphaFoldDB" id="A0A418VFU3"/>